<proteinExistence type="predicted"/>
<evidence type="ECO:0000313" key="2">
    <source>
        <dbReference type="Proteomes" id="UP000192678"/>
    </source>
</evidence>
<dbReference type="EMBL" id="FWYB01000010">
    <property type="protein sequence ID" value="SMD04899.1"/>
    <property type="molecule type" value="Genomic_DNA"/>
</dbReference>
<dbReference type="Proteomes" id="UP000192678">
    <property type="component" value="Unassembled WGS sequence"/>
</dbReference>
<dbReference type="STRING" id="475255.SAMN04488101_11050"/>
<dbReference type="PROSITE" id="PS51257">
    <property type="entry name" value="PROKAR_LIPOPROTEIN"/>
    <property type="match status" value="1"/>
</dbReference>
<keyword evidence="2" id="KW-1185">Reference proteome</keyword>
<name>A0A1W2E548_9SPHI</name>
<sequence length="343" mass="38759">MINKKHIILGTVPILFALALLGACKKLLPTDRDYFNTEARFTQTLYKPTMGRTTLMSDNFDAQSSSQPLTFKIVNPRNSDGVIAPELIKPFDVLVWKKSYTGKETSLEEIESKRAIEQHPLFEIREHSGEFILWSASNSRVLKALPDSGYTFDVEVTNNGGRRYFNNLKLQAYRERAYEPNRIDAISGASSNAPIRLNSINNFKAQRTGDPLTIADVKVDFNKKQGGTGSSLTFRFLDSIGQTIDPAKFSLTAWNKLVHGFNMEKTSTYVKYNVAYPIPLVEIPTAYTTVDGKEATLKFSYDRLGFGGIKETADMSFNFNIYEKGEWEIIFSFTRDNPKFANE</sequence>
<evidence type="ECO:0000313" key="1">
    <source>
        <dbReference type="EMBL" id="SMD04899.1"/>
    </source>
</evidence>
<dbReference type="AlphaFoldDB" id="A0A1W2E548"/>
<dbReference type="OrthoDB" id="737630at2"/>
<accession>A0A1W2E548</accession>
<protein>
    <recommendedName>
        <fullName evidence="3">DUF5007 domain-containing protein</fullName>
    </recommendedName>
</protein>
<dbReference type="InterPro" id="IPR032173">
    <property type="entry name" value="DUF5007"/>
</dbReference>
<reference evidence="1 2" key="1">
    <citation type="submission" date="2017-04" db="EMBL/GenBank/DDBJ databases">
        <authorList>
            <person name="Afonso C.L."/>
            <person name="Miller P.J."/>
            <person name="Scott M.A."/>
            <person name="Spackman E."/>
            <person name="Goraichik I."/>
            <person name="Dimitrov K.M."/>
            <person name="Suarez D.L."/>
            <person name="Swayne D.E."/>
        </authorList>
    </citation>
    <scope>NUCLEOTIDE SEQUENCE [LARGE SCALE GENOMIC DNA]</scope>
    <source>
        <strain evidence="1 2">DSM 19625</strain>
    </source>
</reference>
<dbReference type="Pfam" id="PF16398">
    <property type="entry name" value="DUF5007"/>
    <property type="match status" value="1"/>
</dbReference>
<gene>
    <name evidence="1" type="ORF">SAMN04488101_11050</name>
</gene>
<dbReference type="RefSeq" id="WP_084290769.1">
    <property type="nucleotide sequence ID" value="NZ_FWYB01000010.1"/>
</dbReference>
<organism evidence="1 2">
    <name type="scientific">Pedobacter nyackensis</name>
    <dbReference type="NCBI Taxonomy" id="475255"/>
    <lineage>
        <taxon>Bacteria</taxon>
        <taxon>Pseudomonadati</taxon>
        <taxon>Bacteroidota</taxon>
        <taxon>Sphingobacteriia</taxon>
        <taxon>Sphingobacteriales</taxon>
        <taxon>Sphingobacteriaceae</taxon>
        <taxon>Pedobacter</taxon>
    </lineage>
</organism>
<evidence type="ECO:0008006" key="3">
    <source>
        <dbReference type="Google" id="ProtNLM"/>
    </source>
</evidence>